<accession>A0A7W7SXW8</accession>
<comment type="caution">
    <text evidence="3">The sequence shown here is derived from an EMBL/GenBank/DDBJ whole genome shotgun (WGS) entry which is preliminary data.</text>
</comment>
<keyword evidence="2" id="KW-0472">Membrane</keyword>
<evidence type="ECO:0000256" key="2">
    <source>
        <dbReference type="SAM" id="Phobius"/>
    </source>
</evidence>
<keyword evidence="2" id="KW-1133">Transmembrane helix</keyword>
<keyword evidence="4" id="KW-1185">Reference proteome</keyword>
<sequence length="245" mass="25959">MQRTTRGGRRHGRTGSVSVAELIRRQPTSLRAPVRRPAAVEADVEPHSRPTNRTARTAGFATGAFVLVAAVAAATFLAHRREPGPTNPATRSPVAISGAPALRPDKLWAELGGTPASLSVAPFADFRIDEAAVVVPPPEATAGSKPQVDIVRRFYELLPAKPAAAARLLSPDLVGTSPGEFVAAWEGIKAITIESTSLRPDGAVHAAVSMQGRSGDWIRVEQLFWLTDTTTPRIVGTEVISAQRS</sequence>
<dbReference type="RefSeq" id="WP_184665820.1">
    <property type="nucleotide sequence ID" value="NZ_BAABAI010000004.1"/>
</dbReference>
<dbReference type="Proteomes" id="UP000542674">
    <property type="component" value="Unassembled WGS sequence"/>
</dbReference>
<feature type="region of interest" description="Disordered" evidence="1">
    <location>
        <begin position="1"/>
        <end position="54"/>
    </location>
</feature>
<organism evidence="3 4">
    <name type="scientific">Saccharothrix violaceirubra</name>
    <dbReference type="NCBI Taxonomy" id="413306"/>
    <lineage>
        <taxon>Bacteria</taxon>
        <taxon>Bacillati</taxon>
        <taxon>Actinomycetota</taxon>
        <taxon>Actinomycetes</taxon>
        <taxon>Pseudonocardiales</taxon>
        <taxon>Pseudonocardiaceae</taxon>
        <taxon>Saccharothrix</taxon>
    </lineage>
</organism>
<gene>
    <name evidence="3" type="ORF">F4559_000336</name>
</gene>
<evidence type="ECO:0000256" key="1">
    <source>
        <dbReference type="SAM" id="MobiDB-lite"/>
    </source>
</evidence>
<feature type="transmembrane region" description="Helical" evidence="2">
    <location>
        <begin position="58"/>
        <end position="78"/>
    </location>
</feature>
<proteinExistence type="predicted"/>
<reference evidence="3 4" key="1">
    <citation type="submission" date="2020-08" db="EMBL/GenBank/DDBJ databases">
        <title>Sequencing the genomes of 1000 actinobacteria strains.</title>
        <authorList>
            <person name="Klenk H.-P."/>
        </authorList>
    </citation>
    <scope>NUCLEOTIDE SEQUENCE [LARGE SCALE GENOMIC DNA]</scope>
    <source>
        <strain evidence="3 4">DSM 45084</strain>
    </source>
</reference>
<keyword evidence="2" id="KW-0812">Transmembrane</keyword>
<evidence type="ECO:0000313" key="4">
    <source>
        <dbReference type="Proteomes" id="UP000542674"/>
    </source>
</evidence>
<dbReference type="AlphaFoldDB" id="A0A7W7SXW8"/>
<feature type="compositionally biased region" description="Basic residues" evidence="1">
    <location>
        <begin position="1"/>
        <end position="13"/>
    </location>
</feature>
<dbReference type="EMBL" id="JACHJS010000001">
    <property type="protein sequence ID" value="MBB4962977.1"/>
    <property type="molecule type" value="Genomic_DNA"/>
</dbReference>
<name>A0A7W7SXW8_9PSEU</name>
<evidence type="ECO:0000313" key="3">
    <source>
        <dbReference type="EMBL" id="MBB4962977.1"/>
    </source>
</evidence>
<feature type="compositionally biased region" description="Low complexity" evidence="1">
    <location>
        <begin position="31"/>
        <end position="40"/>
    </location>
</feature>
<protein>
    <submittedName>
        <fullName evidence="3">Uncharacterized protein</fullName>
    </submittedName>
</protein>